<dbReference type="PROSITE" id="PS00903">
    <property type="entry name" value="CYT_DCMP_DEAMINASES_1"/>
    <property type="match status" value="1"/>
</dbReference>
<evidence type="ECO:0000256" key="1">
    <source>
        <dbReference type="ARBA" id="ARBA00022723"/>
    </source>
</evidence>
<reference evidence="4 5" key="1">
    <citation type="submission" date="2023-03" db="EMBL/GenBank/DDBJ databases">
        <title>Bacillus Genome Sequencing.</title>
        <authorList>
            <person name="Dunlap C."/>
        </authorList>
    </citation>
    <scope>NUCLEOTIDE SEQUENCE [LARGE SCALE GENOMIC DNA]</scope>
    <source>
        <strain evidence="4 5">B-615</strain>
    </source>
</reference>
<dbReference type="SUPFAM" id="SSF53927">
    <property type="entry name" value="Cytidine deaminase-like"/>
    <property type="match status" value="1"/>
</dbReference>
<organism evidence="4 5">
    <name type="scientific">Bacillus paramycoides</name>
    <dbReference type="NCBI Taxonomy" id="2026194"/>
    <lineage>
        <taxon>Bacteria</taxon>
        <taxon>Bacillati</taxon>
        <taxon>Bacillota</taxon>
        <taxon>Bacilli</taxon>
        <taxon>Bacillales</taxon>
        <taxon>Bacillaceae</taxon>
        <taxon>Bacillus</taxon>
        <taxon>Bacillus cereus group</taxon>
    </lineage>
</organism>
<comment type="caution">
    <text evidence="4">The sequence shown here is derived from an EMBL/GenBank/DDBJ whole genome shotgun (WGS) entry which is preliminary data.</text>
</comment>
<accession>A0ABU6N335</accession>
<dbReference type="RefSeq" id="WP_327922031.1">
    <property type="nucleotide sequence ID" value="NZ_JARMDB010000042.1"/>
</dbReference>
<dbReference type="PROSITE" id="PS51747">
    <property type="entry name" value="CYT_DCMP_DEAMINASES_2"/>
    <property type="match status" value="1"/>
</dbReference>
<dbReference type="PANTHER" id="PTHR11079">
    <property type="entry name" value="CYTOSINE DEAMINASE FAMILY MEMBER"/>
    <property type="match status" value="1"/>
</dbReference>
<dbReference type="Proteomes" id="UP001309448">
    <property type="component" value="Unassembled WGS sequence"/>
</dbReference>
<dbReference type="CDD" id="cd01285">
    <property type="entry name" value="nucleoside_deaminase"/>
    <property type="match status" value="1"/>
</dbReference>
<proteinExistence type="predicted"/>
<dbReference type="EMBL" id="JARMDB010000042">
    <property type="protein sequence ID" value="MED1569517.1"/>
    <property type="molecule type" value="Genomic_DNA"/>
</dbReference>
<dbReference type="InterPro" id="IPR016192">
    <property type="entry name" value="APOBEC/CMP_deaminase_Zn-bd"/>
</dbReference>
<keyword evidence="1" id="KW-0479">Metal-binding</keyword>
<dbReference type="Gene3D" id="3.40.140.10">
    <property type="entry name" value="Cytidine Deaminase, domain 2"/>
    <property type="match status" value="1"/>
</dbReference>
<dbReference type="Pfam" id="PF00383">
    <property type="entry name" value="dCMP_cyt_deam_1"/>
    <property type="match status" value="1"/>
</dbReference>
<protein>
    <submittedName>
        <fullName evidence="4">Nucleoside deaminase</fullName>
    </submittedName>
</protein>
<gene>
    <name evidence="4" type="ORF">P4U88_27640</name>
</gene>
<keyword evidence="2" id="KW-0862">Zinc</keyword>
<evidence type="ECO:0000259" key="3">
    <source>
        <dbReference type="PROSITE" id="PS51747"/>
    </source>
</evidence>
<keyword evidence="5" id="KW-1185">Reference proteome</keyword>
<dbReference type="PANTHER" id="PTHR11079:SF202">
    <property type="entry name" value="TRNA-SPECIFIC ADENOSINE DEAMINASE"/>
    <property type="match status" value="1"/>
</dbReference>
<evidence type="ECO:0000256" key="2">
    <source>
        <dbReference type="ARBA" id="ARBA00022833"/>
    </source>
</evidence>
<evidence type="ECO:0000313" key="5">
    <source>
        <dbReference type="Proteomes" id="UP001309448"/>
    </source>
</evidence>
<sequence>MVSETDYLFLGMALEEANKAMEENTYPVGAIIVGPNNEILSKGRNRVHTQDDASAHAEIDAIRTAGKKLLLAKEDRLPITIYTTLEPCPMCTGAILFSHFTRVIWALNDDKGFGGYLKINNTRAFEERFNKIEHISEPFEDLAIKQRELMLEWAKNPNNIHNKVPLRRVR</sequence>
<evidence type="ECO:0000313" key="4">
    <source>
        <dbReference type="EMBL" id="MED1569517.1"/>
    </source>
</evidence>
<feature type="domain" description="CMP/dCMP-type deaminase" evidence="3">
    <location>
        <begin position="4"/>
        <end position="116"/>
    </location>
</feature>
<dbReference type="InterPro" id="IPR016193">
    <property type="entry name" value="Cytidine_deaminase-like"/>
</dbReference>
<dbReference type="InterPro" id="IPR002125">
    <property type="entry name" value="CMP_dCMP_dom"/>
</dbReference>
<name>A0ABU6N335_9BACI</name>